<dbReference type="PIRSF" id="PIRSF006288">
    <property type="entry name" value="PII_uridyltransf"/>
    <property type="match status" value="1"/>
</dbReference>
<comment type="caution">
    <text evidence="11">The sequence shown here is derived from an EMBL/GenBank/DDBJ whole genome shotgun (WGS) entry which is preliminary data.</text>
</comment>
<dbReference type="PANTHER" id="PTHR47320">
    <property type="entry name" value="BIFUNCTIONAL URIDYLYLTRANSFERASE/URIDYLYL-REMOVING ENZYME"/>
    <property type="match status" value="1"/>
</dbReference>
<dbReference type="InterPro" id="IPR006674">
    <property type="entry name" value="HD_domain"/>
</dbReference>
<keyword evidence="5 7" id="KW-0460">Magnesium</keyword>
<gene>
    <name evidence="7" type="primary">glnD</name>
    <name evidence="11" type="ORF">ACFSHS_06970</name>
</gene>
<keyword evidence="12" id="KW-1185">Reference proteome</keyword>
<feature type="domain" description="ACT" evidence="9">
    <location>
        <begin position="601"/>
        <end position="681"/>
    </location>
</feature>
<dbReference type="Pfam" id="PF01842">
    <property type="entry name" value="ACT"/>
    <property type="match status" value="1"/>
</dbReference>
<dbReference type="InterPro" id="IPR003607">
    <property type="entry name" value="HD/PDEase_dom"/>
</dbReference>
<comment type="activity regulation">
    <text evidence="7">Uridylyltransferase (UTase) activity is inhibited by glutamine, while glutamine activates uridylyl-removing (UR) activity.</text>
</comment>
<feature type="region of interest" description="Disordered" evidence="8">
    <location>
        <begin position="780"/>
        <end position="814"/>
    </location>
</feature>
<dbReference type="PROSITE" id="PS51671">
    <property type="entry name" value="ACT"/>
    <property type="match status" value="2"/>
</dbReference>
<dbReference type="EMBL" id="JBHUHP010000007">
    <property type="protein sequence ID" value="MFD2091318.1"/>
    <property type="molecule type" value="Genomic_DNA"/>
</dbReference>
<comment type="function">
    <text evidence="7">Modifies, by uridylylation and deuridylylation, the PII regulatory proteins (GlnB and homologs), in response to the nitrogen status of the cell that GlnD senses through the glutamine level. Under low glutamine levels, catalyzes the conversion of the PII proteins and UTP to PII-UMP and PPi, while under higher glutamine levels, GlnD hydrolyzes PII-UMP to PII and UMP (deuridylylation). Thus, controls uridylylation state and activity of the PII proteins, and plays an important role in the regulation of nitrogen metabolism.</text>
</comment>
<feature type="compositionally biased region" description="Polar residues" evidence="8">
    <location>
        <begin position="789"/>
        <end position="800"/>
    </location>
</feature>
<protein>
    <recommendedName>
        <fullName evidence="7">Bifunctional uridylyltransferase/uridylyl-removing enzyme</fullName>
        <shortName evidence="7">UTase/UR</shortName>
    </recommendedName>
    <alternativeName>
        <fullName evidence="7">Bifunctional [protein-PII] modification enzyme</fullName>
    </alternativeName>
    <alternativeName>
        <fullName evidence="7">Bifunctional nitrogen sensor protein</fullName>
    </alternativeName>
    <domain>
        <recommendedName>
            <fullName evidence="7">[Protein-PII] uridylyltransferase</fullName>
            <shortName evidence="7">PII uridylyltransferase</shortName>
            <shortName evidence="7">UTase</shortName>
            <ecNumber evidence="7">2.7.7.59</ecNumber>
        </recommendedName>
    </domain>
    <domain>
        <recommendedName>
            <fullName evidence="7">[Protein-PII]-UMP uridylyl-removing enzyme</fullName>
            <shortName evidence="7">UR</shortName>
            <ecNumber evidence="7">3.1.4.-</ecNumber>
        </recommendedName>
    </domain>
</protein>
<evidence type="ECO:0000256" key="8">
    <source>
        <dbReference type="SAM" id="MobiDB-lite"/>
    </source>
</evidence>
<dbReference type="RefSeq" id="WP_376873481.1">
    <property type="nucleotide sequence ID" value="NZ_JBHUHP010000007.1"/>
</dbReference>
<dbReference type="SUPFAM" id="SSF109604">
    <property type="entry name" value="HD-domain/PDEase-like"/>
    <property type="match status" value="1"/>
</dbReference>
<evidence type="ECO:0000259" key="9">
    <source>
        <dbReference type="PROSITE" id="PS51671"/>
    </source>
</evidence>
<evidence type="ECO:0000259" key="10">
    <source>
        <dbReference type="PROSITE" id="PS51831"/>
    </source>
</evidence>
<evidence type="ECO:0000313" key="12">
    <source>
        <dbReference type="Proteomes" id="UP001597402"/>
    </source>
</evidence>
<dbReference type="SUPFAM" id="SSF55021">
    <property type="entry name" value="ACT-like"/>
    <property type="match status" value="2"/>
</dbReference>
<dbReference type="CDD" id="cd05401">
    <property type="entry name" value="NT_GlnE_GlnD_like"/>
    <property type="match status" value="1"/>
</dbReference>
<dbReference type="Gene3D" id="1.10.3090.10">
    <property type="entry name" value="cca-adding enzyme, domain 2"/>
    <property type="match status" value="1"/>
</dbReference>
<feature type="domain" description="ACT" evidence="9">
    <location>
        <begin position="709"/>
        <end position="787"/>
    </location>
</feature>
<proteinExistence type="inferred from homology"/>
<evidence type="ECO:0000256" key="2">
    <source>
        <dbReference type="ARBA" id="ARBA00022695"/>
    </source>
</evidence>
<dbReference type="CDD" id="cd00077">
    <property type="entry name" value="HDc"/>
    <property type="match status" value="1"/>
</dbReference>
<feature type="region of interest" description="Uridylyltransferase" evidence="7">
    <location>
        <begin position="1"/>
        <end position="298"/>
    </location>
</feature>
<keyword evidence="1 7" id="KW-0808">Transferase</keyword>
<comment type="similarity">
    <text evidence="7">Belongs to the GlnD family.</text>
</comment>
<dbReference type="EC" id="3.1.4.-" evidence="7"/>
<dbReference type="Pfam" id="PF01966">
    <property type="entry name" value="HD"/>
    <property type="match status" value="1"/>
</dbReference>
<dbReference type="Gene3D" id="3.30.70.260">
    <property type="match status" value="1"/>
</dbReference>
<comment type="catalytic activity">
    <reaction evidence="7">
        <text>[protein-PII]-uridylyl-L-tyrosine + H2O = [protein-PII]-L-tyrosine + UMP + H(+)</text>
        <dbReference type="Rhea" id="RHEA:48600"/>
        <dbReference type="Rhea" id="RHEA-COMP:12147"/>
        <dbReference type="Rhea" id="RHEA-COMP:12148"/>
        <dbReference type="ChEBI" id="CHEBI:15377"/>
        <dbReference type="ChEBI" id="CHEBI:15378"/>
        <dbReference type="ChEBI" id="CHEBI:46858"/>
        <dbReference type="ChEBI" id="CHEBI:57865"/>
        <dbReference type="ChEBI" id="CHEBI:90602"/>
    </reaction>
</comment>
<dbReference type="SUPFAM" id="SSF81593">
    <property type="entry name" value="Nucleotidyltransferase substrate binding subunit/domain"/>
    <property type="match status" value="1"/>
</dbReference>
<sequence>MLDLEALPGLSRDQRVRTLDAWLGGLLADAVAGTPPPRPRRGGPLPRTGTDGVALVAVGSLGRREPPPHGDLDLVLLHEGRPEIAAVADALWYPIWDAGVRLDHSVRSIGEAVTVASTDVKAGLGLLDARLVAGDADLAARLRTATLASWRQAASKLLPQLRDLRRQRARHVGELAFLLEPDLKEAYGGLREGQVLRAVAAAQLGDEPGAELEAAYSLLLDVRDELRRRTGRPSDVLVRQEQRPVAVALGLADEDALLREVSLAGRRLAFVVDETWRRVEAALVRRPRGRYRRVRREPLAEGVVRQGDEVVLAQGAKPSADPGLLLRAAAAAARVDLLLSPYTLKVLAVHSPPVPEPWPAEVRWSFLRLLASGRAAVPVLEQLDQEGLLARLLPEWDRVRSLPQRHPWHRFTVDRHLVEAAAAAAELTRDVDRPDLLLVAALLHDIGKGWPGDHSEVGEPIAAAIAVRMGFAPPDVATVATLVRHHLLLPATATRRDIDDPATVDRVAATIGHDPAVLQLLHALAQADGAATSASAWSPWKAHLVAALVARVQGKLDGGPVPEPEPLLHPTGAQVIAPLPDGRDATGAVTVGIADVADGQQVTIRAPDRPGLLSTCAGVLALNQLDVRAAKMSVAEGYATGVFAVRPRFGRAPVPEILADEVRAALQGTLPLAARLRQREADYRQDGVRTAVPRISWHDGEVSGAATGIVEVRAPDRAGLLYRLTAAIAEEGLDVTSARIETLGADAVDCFYVCSPSGSAVEPEHRRRVDAALVAATLGTGAPVESRTADTPGQLPSSVSRACDGQDDGTERSP</sequence>
<dbReference type="InterPro" id="IPR010043">
    <property type="entry name" value="UTase/UR"/>
</dbReference>
<comment type="cofactor">
    <cofactor evidence="7">
        <name>Mg(2+)</name>
        <dbReference type="ChEBI" id="CHEBI:18420"/>
    </cofactor>
</comment>
<dbReference type="NCBIfam" id="NF002895">
    <property type="entry name" value="PRK03381.1"/>
    <property type="match status" value="1"/>
</dbReference>
<dbReference type="SUPFAM" id="SSF81301">
    <property type="entry name" value="Nucleotidyltransferase"/>
    <property type="match status" value="1"/>
</dbReference>
<evidence type="ECO:0000313" key="11">
    <source>
        <dbReference type="EMBL" id="MFD2091318.1"/>
    </source>
</evidence>
<dbReference type="SMART" id="SM00471">
    <property type="entry name" value="HDc"/>
    <property type="match status" value="1"/>
</dbReference>
<keyword evidence="3" id="KW-0677">Repeat</keyword>
<evidence type="ECO:0000256" key="3">
    <source>
        <dbReference type="ARBA" id="ARBA00022737"/>
    </source>
</evidence>
<name>A0ABW4XA37_9ACTN</name>
<organism evidence="11 12">
    <name type="scientific">Blastococcus deserti</name>
    <dbReference type="NCBI Taxonomy" id="2259033"/>
    <lineage>
        <taxon>Bacteria</taxon>
        <taxon>Bacillati</taxon>
        <taxon>Actinomycetota</taxon>
        <taxon>Actinomycetes</taxon>
        <taxon>Geodermatophilales</taxon>
        <taxon>Geodermatophilaceae</taxon>
        <taxon>Blastococcus</taxon>
    </lineage>
</organism>
<comment type="caution">
    <text evidence="7">Lacks conserved residue(s) required for the propagation of feature annotation.</text>
</comment>
<evidence type="ECO:0000256" key="6">
    <source>
        <dbReference type="ARBA" id="ARBA00023268"/>
    </source>
</evidence>
<accession>A0ABW4XA37</accession>
<dbReference type="InterPro" id="IPR002912">
    <property type="entry name" value="ACT_dom"/>
</dbReference>
<feature type="region of interest" description="Disordered" evidence="8">
    <location>
        <begin position="32"/>
        <end position="51"/>
    </location>
</feature>
<dbReference type="PROSITE" id="PS51831">
    <property type="entry name" value="HD"/>
    <property type="match status" value="1"/>
</dbReference>
<feature type="domain" description="HD" evidence="10">
    <location>
        <begin position="413"/>
        <end position="514"/>
    </location>
</feature>
<comment type="catalytic activity">
    <reaction evidence="7">
        <text>[protein-PII]-L-tyrosine + UTP = [protein-PII]-uridylyl-L-tyrosine + diphosphate</text>
        <dbReference type="Rhea" id="RHEA:13673"/>
        <dbReference type="Rhea" id="RHEA-COMP:12147"/>
        <dbReference type="Rhea" id="RHEA-COMP:12148"/>
        <dbReference type="ChEBI" id="CHEBI:33019"/>
        <dbReference type="ChEBI" id="CHEBI:46398"/>
        <dbReference type="ChEBI" id="CHEBI:46858"/>
        <dbReference type="ChEBI" id="CHEBI:90602"/>
        <dbReference type="EC" id="2.7.7.59"/>
    </reaction>
</comment>
<dbReference type="InterPro" id="IPR043519">
    <property type="entry name" value="NT_sf"/>
</dbReference>
<dbReference type="CDD" id="cd04899">
    <property type="entry name" value="ACT_ACR-UUR-like_2"/>
    <property type="match status" value="1"/>
</dbReference>
<keyword evidence="6 7" id="KW-0511">Multifunctional enzyme</keyword>
<dbReference type="CDD" id="cd04873">
    <property type="entry name" value="ACT_UUR-ACR-like"/>
    <property type="match status" value="1"/>
</dbReference>
<dbReference type="EC" id="2.7.7.59" evidence="7"/>
<dbReference type="InterPro" id="IPR045865">
    <property type="entry name" value="ACT-like_dom_sf"/>
</dbReference>
<evidence type="ECO:0000256" key="4">
    <source>
        <dbReference type="ARBA" id="ARBA00022801"/>
    </source>
</evidence>
<dbReference type="PANTHER" id="PTHR47320:SF1">
    <property type="entry name" value="BIFUNCTIONAL URIDYLYLTRANSFERASE_URIDYLYL-REMOVING ENZYME"/>
    <property type="match status" value="1"/>
</dbReference>
<keyword evidence="4 7" id="KW-0378">Hydrolase</keyword>
<dbReference type="GO" id="GO:0008773">
    <property type="term" value="F:[protein-PII] uridylyltransferase activity"/>
    <property type="evidence" value="ECO:0007669"/>
    <property type="project" value="UniProtKB-EC"/>
</dbReference>
<evidence type="ECO:0000256" key="5">
    <source>
        <dbReference type="ARBA" id="ARBA00022842"/>
    </source>
</evidence>
<dbReference type="InterPro" id="IPR013546">
    <property type="entry name" value="PII_UdlTrfase/GS_AdlTrfase"/>
</dbReference>
<dbReference type="HAMAP" id="MF_00277">
    <property type="entry name" value="PII_uridylyl_transf"/>
    <property type="match status" value="1"/>
</dbReference>
<comment type="domain">
    <text evidence="7">Has four distinct domains: an N-terminal nucleotidyltransferase (NT) domain responsible for UTase activity, a central HD domain that encodes UR activity, and two C-terminal ACT domains that seem to have a role in glutamine sensing.</text>
</comment>
<reference evidence="12" key="1">
    <citation type="journal article" date="2019" name="Int. J. Syst. Evol. Microbiol.">
        <title>The Global Catalogue of Microorganisms (GCM) 10K type strain sequencing project: providing services to taxonomists for standard genome sequencing and annotation.</title>
        <authorList>
            <consortium name="The Broad Institute Genomics Platform"/>
            <consortium name="The Broad Institute Genome Sequencing Center for Infectious Disease"/>
            <person name="Wu L."/>
            <person name="Ma J."/>
        </authorList>
    </citation>
    <scope>NUCLEOTIDE SEQUENCE [LARGE SCALE GENOMIC DNA]</scope>
    <source>
        <strain evidence="12">JCM 3338</strain>
    </source>
</reference>
<evidence type="ECO:0000256" key="7">
    <source>
        <dbReference type="HAMAP-Rule" id="MF_00277"/>
    </source>
</evidence>
<dbReference type="Proteomes" id="UP001597402">
    <property type="component" value="Unassembled WGS sequence"/>
</dbReference>
<keyword evidence="2 7" id="KW-0548">Nucleotidyltransferase</keyword>
<dbReference type="Pfam" id="PF08335">
    <property type="entry name" value="GlnD_UR_UTase"/>
    <property type="match status" value="1"/>
</dbReference>
<evidence type="ECO:0000256" key="1">
    <source>
        <dbReference type="ARBA" id="ARBA00022679"/>
    </source>
</evidence>